<reference evidence="1" key="1">
    <citation type="journal article" date="2015" name="Nature">
        <title>Complex archaea that bridge the gap between prokaryotes and eukaryotes.</title>
        <authorList>
            <person name="Spang A."/>
            <person name="Saw J.H."/>
            <person name="Jorgensen S.L."/>
            <person name="Zaremba-Niedzwiedzka K."/>
            <person name="Martijn J."/>
            <person name="Lind A.E."/>
            <person name="van Eijk R."/>
            <person name="Schleper C."/>
            <person name="Guy L."/>
            <person name="Ettema T.J."/>
        </authorList>
    </citation>
    <scope>NUCLEOTIDE SEQUENCE</scope>
</reference>
<dbReference type="AlphaFoldDB" id="A0A0F9T949"/>
<proteinExistence type="predicted"/>
<organism evidence="1">
    <name type="scientific">marine sediment metagenome</name>
    <dbReference type="NCBI Taxonomy" id="412755"/>
    <lineage>
        <taxon>unclassified sequences</taxon>
        <taxon>metagenomes</taxon>
        <taxon>ecological metagenomes</taxon>
    </lineage>
</organism>
<comment type="caution">
    <text evidence="1">The sequence shown here is derived from an EMBL/GenBank/DDBJ whole genome shotgun (WGS) entry which is preliminary data.</text>
</comment>
<protein>
    <submittedName>
        <fullName evidence="1">Uncharacterized protein</fullName>
    </submittedName>
</protein>
<sequence>MPHISEPLSDEQWAAQRDAETLAEARAIMQDVSRLNAAKTAAENLAVEKLNSVKDLLAAAGVSFSNVVKGLGIKESPTQFNPNSQRDL</sequence>
<gene>
    <name evidence="1" type="ORF">LCGC14_0378170</name>
</gene>
<accession>A0A0F9T949</accession>
<dbReference type="EMBL" id="LAZR01000305">
    <property type="protein sequence ID" value="KKN75714.1"/>
    <property type="molecule type" value="Genomic_DNA"/>
</dbReference>
<name>A0A0F9T949_9ZZZZ</name>
<evidence type="ECO:0000313" key="1">
    <source>
        <dbReference type="EMBL" id="KKN75714.1"/>
    </source>
</evidence>